<evidence type="ECO:0000313" key="2">
    <source>
        <dbReference type="Proteomes" id="UP000238762"/>
    </source>
</evidence>
<organism evidence="1 2">
    <name type="scientific">Merismopedia glauca CCAP 1448/3</name>
    <dbReference type="NCBI Taxonomy" id="1296344"/>
    <lineage>
        <taxon>Bacteria</taxon>
        <taxon>Bacillati</taxon>
        <taxon>Cyanobacteriota</taxon>
        <taxon>Cyanophyceae</taxon>
        <taxon>Synechococcales</taxon>
        <taxon>Merismopediaceae</taxon>
        <taxon>Merismopedia</taxon>
    </lineage>
</organism>
<dbReference type="NCBIfam" id="TIGR02595">
    <property type="entry name" value="PEP_CTERM"/>
    <property type="match status" value="1"/>
</dbReference>
<reference evidence="1 2" key="1">
    <citation type="submission" date="2018-02" db="EMBL/GenBank/DDBJ databases">
        <authorList>
            <person name="Cohen D.B."/>
            <person name="Kent A.D."/>
        </authorList>
    </citation>
    <scope>NUCLEOTIDE SEQUENCE [LARGE SCALE GENOMIC DNA]</scope>
    <source>
        <strain evidence="1 2">CCAP 1448/3</strain>
    </source>
</reference>
<gene>
    <name evidence="1" type="ORF">C7B64_15140</name>
</gene>
<evidence type="ECO:0008006" key="3">
    <source>
        <dbReference type="Google" id="ProtNLM"/>
    </source>
</evidence>
<evidence type="ECO:0000313" key="1">
    <source>
        <dbReference type="EMBL" id="PSB02031.1"/>
    </source>
</evidence>
<proteinExistence type="predicted"/>
<comment type="caution">
    <text evidence="1">The sequence shown here is derived from an EMBL/GenBank/DDBJ whole genome shotgun (WGS) entry which is preliminary data.</text>
</comment>
<dbReference type="Proteomes" id="UP000238762">
    <property type="component" value="Unassembled WGS sequence"/>
</dbReference>
<dbReference type="RefSeq" id="WP_106289498.1">
    <property type="nucleotide sequence ID" value="NZ_CAWNTC010000103.1"/>
</dbReference>
<name>A0A2T1C198_9CYAN</name>
<dbReference type="OrthoDB" id="573373at2"/>
<dbReference type="EMBL" id="PVWJ01000076">
    <property type="protein sequence ID" value="PSB02031.1"/>
    <property type="molecule type" value="Genomic_DNA"/>
</dbReference>
<dbReference type="InterPro" id="IPR013424">
    <property type="entry name" value="Ice-binding_C"/>
</dbReference>
<reference evidence="1 2" key="2">
    <citation type="submission" date="2018-03" db="EMBL/GenBank/DDBJ databases">
        <title>The ancient ancestry and fast evolution of plastids.</title>
        <authorList>
            <person name="Moore K.R."/>
            <person name="Magnabosco C."/>
            <person name="Momper L."/>
            <person name="Gold D.A."/>
            <person name="Bosak T."/>
            <person name="Fournier G.P."/>
        </authorList>
    </citation>
    <scope>NUCLEOTIDE SEQUENCE [LARGE SCALE GENOMIC DNA]</scope>
    <source>
        <strain evidence="1 2">CCAP 1448/3</strain>
    </source>
</reference>
<protein>
    <recommendedName>
        <fullName evidence="3">PEP-CTERM sorting domain-containing protein</fullName>
    </recommendedName>
</protein>
<sequence length="264" mass="27902">MTTKFSNFFLTNLPITLAGTTLTAFLTVLPQPVEAISLVTNRANLGANDSLDWSSLGKVFNPFAPDPTKFLSNSFDATSQRGLGLNVNIPVAPPNTPPFVFQTLPFPQGIPTNFASGDFILFTGILPPPNPFPAIGNPGPLTITFANPVFAAGTQIAVDDALQPYTAFISAYDINNNLLGTFSTIASSSIALDNSAQFLGVRSDTANISKIVFSSSVPQRAFGINDLSIAVIPEPTSVLGTFALGTLGASWLIAKRRKPAKVLR</sequence>
<accession>A0A2T1C198</accession>
<keyword evidence="2" id="KW-1185">Reference proteome</keyword>
<dbReference type="AlphaFoldDB" id="A0A2T1C198"/>